<dbReference type="InterPro" id="IPR050090">
    <property type="entry name" value="Tyrosine_recombinase_XerCD"/>
</dbReference>
<keyword evidence="1" id="KW-0229">DNA integration</keyword>
<sequence>MSSPANSKVRAKVWMTPDQVEALRSACYTTGVEYLQQRNEAIIVFTYDTGLRVGELVQIDKTLLRNGNSELYLPTDIQKDYPNENSPPPVTLTLSKDTARLLSAYLNSRWKDPQALFPSRSSDRISEQGVRNMLHKIAEEAGVHPYKIDGTQGNASDVTPHTLRHSVAYRMMNEEDENTLYDVRNRLRHRSIQTTERIYDHMLKV</sequence>
<reference evidence="5 6" key="1">
    <citation type="journal article" date="2019" name="Nat. Commun.">
        <title>A new type of DNA phosphorothioation-based antiviral system in archaea.</title>
        <authorList>
            <person name="Xiong L."/>
            <person name="Liu S."/>
            <person name="Chen S."/>
            <person name="Xiao Y."/>
            <person name="Zhu B."/>
            <person name="Gao Y."/>
            <person name="Zhang Y."/>
            <person name="Chen B."/>
            <person name="Luo J."/>
            <person name="Deng Z."/>
            <person name="Chen X."/>
            <person name="Wang L."/>
            <person name="Chen S."/>
        </authorList>
    </citation>
    <scope>NUCLEOTIDE SEQUENCE [LARGE SCALE GENOMIC DNA]</scope>
    <source>
        <strain evidence="5 6">CBA1105</strain>
    </source>
</reference>
<evidence type="ECO:0000259" key="4">
    <source>
        <dbReference type="PROSITE" id="PS51898"/>
    </source>
</evidence>
<dbReference type="GO" id="GO:0015074">
    <property type="term" value="P:DNA integration"/>
    <property type="evidence" value="ECO:0007669"/>
    <property type="project" value="UniProtKB-KW"/>
</dbReference>
<evidence type="ECO:0000256" key="3">
    <source>
        <dbReference type="ARBA" id="ARBA00023172"/>
    </source>
</evidence>
<evidence type="ECO:0000313" key="6">
    <source>
        <dbReference type="Proteomes" id="UP000296706"/>
    </source>
</evidence>
<dbReference type="AlphaFoldDB" id="A0A4D6HA46"/>
<dbReference type="KEGG" id="hsn:DV733_01135"/>
<evidence type="ECO:0000256" key="1">
    <source>
        <dbReference type="ARBA" id="ARBA00022908"/>
    </source>
</evidence>
<dbReference type="InterPro" id="IPR011010">
    <property type="entry name" value="DNA_brk_join_enz"/>
</dbReference>
<dbReference type="RefSeq" id="WP_049993353.1">
    <property type="nucleotide sequence ID" value="NZ_CP031310.1"/>
</dbReference>
<dbReference type="InterPro" id="IPR013762">
    <property type="entry name" value="Integrase-like_cat_sf"/>
</dbReference>
<dbReference type="OrthoDB" id="142231at2157"/>
<dbReference type="Gene3D" id="1.10.443.10">
    <property type="entry name" value="Intergrase catalytic core"/>
    <property type="match status" value="1"/>
</dbReference>
<name>A0A4D6HA46_9EURY</name>
<dbReference type="PANTHER" id="PTHR30349:SF41">
    <property type="entry name" value="INTEGRASE_RECOMBINASE PROTEIN MJ0367-RELATED"/>
    <property type="match status" value="1"/>
</dbReference>
<evidence type="ECO:0000313" key="5">
    <source>
        <dbReference type="EMBL" id="QCC49912.1"/>
    </source>
</evidence>
<proteinExistence type="predicted"/>
<keyword evidence="2" id="KW-0238">DNA-binding</keyword>
<dbReference type="EMBL" id="CP031310">
    <property type="protein sequence ID" value="QCC49912.1"/>
    <property type="molecule type" value="Genomic_DNA"/>
</dbReference>
<keyword evidence="3" id="KW-0233">DNA recombination</keyword>
<keyword evidence="6" id="KW-1185">Reference proteome</keyword>
<dbReference type="Proteomes" id="UP000296706">
    <property type="component" value="Chromosome"/>
</dbReference>
<dbReference type="Pfam" id="PF00589">
    <property type="entry name" value="Phage_integrase"/>
    <property type="match status" value="1"/>
</dbReference>
<dbReference type="PROSITE" id="PS51898">
    <property type="entry name" value="TYR_RECOMBINASE"/>
    <property type="match status" value="1"/>
</dbReference>
<gene>
    <name evidence="5" type="ORF">DV733_01135</name>
</gene>
<feature type="domain" description="Tyr recombinase" evidence="4">
    <location>
        <begin position="10"/>
        <end position="205"/>
    </location>
</feature>
<dbReference type="GO" id="GO:0006310">
    <property type="term" value="P:DNA recombination"/>
    <property type="evidence" value="ECO:0007669"/>
    <property type="project" value="UniProtKB-KW"/>
</dbReference>
<accession>A0A4D6HA46</accession>
<dbReference type="GeneID" id="39846429"/>
<evidence type="ECO:0000256" key="2">
    <source>
        <dbReference type="ARBA" id="ARBA00023125"/>
    </source>
</evidence>
<dbReference type="PANTHER" id="PTHR30349">
    <property type="entry name" value="PHAGE INTEGRASE-RELATED"/>
    <property type="match status" value="1"/>
</dbReference>
<organism evidence="5 6">
    <name type="scientific">Halapricum salinum</name>
    <dbReference type="NCBI Taxonomy" id="1457250"/>
    <lineage>
        <taxon>Archaea</taxon>
        <taxon>Methanobacteriati</taxon>
        <taxon>Methanobacteriota</taxon>
        <taxon>Stenosarchaea group</taxon>
        <taxon>Halobacteria</taxon>
        <taxon>Halobacteriales</taxon>
        <taxon>Haloarculaceae</taxon>
        <taxon>Halapricum</taxon>
    </lineage>
</organism>
<protein>
    <submittedName>
        <fullName evidence="5">Site-specific integrase</fullName>
    </submittedName>
</protein>
<dbReference type="InterPro" id="IPR002104">
    <property type="entry name" value="Integrase_catalytic"/>
</dbReference>
<dbReference type="SUPFAM" id="SSF56349">
    <property type="entry name" value="DNA breaking-rejoining enzymes"/>
    <property type="match status" value="1"/>
</dbReference>
<dbReference type="CDD" id="cd00397">
    <property type="entry name" value="DNA_BRE_C"/>
    <property type="match status" value="1"/>
</dbReference>
<dbReference type="GO" id="GO:0003677">
    <property type="term" value="F:DNA binding"/>
    <property type="evidence" value="ECO:0007669"/>
    <property type="project" value="UniProtKB-KW"/>
</dbReference>